<protein>
    <submittedName>
        <fullName evidence="3">Uncharacterized protein</fullName>
    </submittedName>
</protein>
<evidence type="ECO:0000256" key="2">
    <source>
        <dbReference type="ARBA" id="ARBA00023002"/>
    </source>
</evidence>
<sequence length="161" mass="16870">MKVAGKVLVVTGAGSGIGRAVAQEAVRRGARVAAVDLNPATLAETAAVAEHALSAHELNVTDRAAVESLPAAVTARWGTVDGVIHCAGIIQPFARLKDLDYDAIDRVFAVNWSGTLYLTKAFLPLLLDRPEGHIVNVASMGGFLPVPARPSTAPRRPRSNC</sequence>
<dbReference type="Gene3D" id="3.40.50.720">
    <property type="entry name" value="NAD(P)-binding Rossmann-like Domain"/>
    <property type="match status" value="1"/>
</dbReference>
<dbReference type="AlphaFoldDB" id="A0A919K368"/>
<reference evidence="3" key="1">
    <citation type="submission" date="2021-01" db="EMBL/GenBank/DDBJ databases">
        <title>Whole genome shotgun sequence of Actinoplanes rishiriensis NBRC 108556.</title>
        <authorList>
            <person name="Komaki H."/>
            <person name="Tamura T."/>
        </authorList>
    </citation>
    <scope>NUCLEOTIDE SEQUENCE</scope>
    <source>
        <strain evidence="3">NBRC 108556</strain>
    </source>
</reference>
<dbReference type="Proteomes" id="UP000636960">
    <property type="component" value="Unassembled WGS sequence"/>
</dbReference>
<dbReference type="PRINTS" id="PR00081">
    <property type="entry name" value="GDHRDH"/>
</dbReference>
<name>A0A919K368_9ACTN</name>
<keyword evidence="4" id="KW-1185">Reference proteome</keyword>
<accession>A0A919K368</accession>
<dbReference type="InterPro" id="IPR002347">
    <property type="entry name" value="SDR_fam"/>
</dbReference>
<dbReference type="PANTHER" id="PTHR43391:SF82">
    <property type="entry name" value="OXIDOREDUCTASE SADH-RELATED"/>
    <property type="match status" value="1"/>
</dbReference>
<comment type="similarity">
    <text evidence="1">Belongs to the short-chain dehydrogenases/reductases (SDR) family.</text>
</comment>
<keyword evidence="2" id="KW-0560">Oxidoreductase</keyword>
<proteinExistence type="inferred from homology"/>
<organism evidence="3 4">
    <name type="scientific">Paractinoplanes rishiriensis</name>
    <dbReference type="NCBI Taxonomy" id="1050105"/>
    <lineage>
        <taxon>Bacteria</taxon>
        <taxon>Bacillati</taxon>
        <taxon>Actinomycetota</taxon>
        <taxon>Actinomycetes</taxon>
        <taxon>Micromonosporales</taxon>
        <taxon>Micromonosporaceae</taxon>
        <taxon>Paractinoplanes</taxon>
    </lineage>
</organism>
<evidence type="ECO:0000313" key="4">
    <source>
        <dbReference type="Proteomes" id="UP000636960"/>
    </source>
</evidence>
<dbReference type="InterPro" id="IPR036291">
    <property type="entry name" value="NAD(P)-bd_dom_sf"/>
</dbReference>
<evidence type="ECO:0000256" key="1">
    <source>
        <dbReference type="ARBA" id="ARBA00006484"/>
    </source>
</evidence>
<dbReference type="CDD" id="cd05233">
    <property type="entry name" value="SDR_c"/>
    <property type="match status" value="1"/>
</dbReference>
<gene>
    <name evidence="3" type="ORF">Ari01nite_68380</name>
</gene>
<dbReference type="PANTHER" id="PTHR43391">
    <property type="entry name" value="RETINOL DEHYDROGENASE-RELATED"/>
    <property type="match status" value="1"/>
</dbReference>
<dbReference type="GO" id="GO:0016491">
    <property type="term" value="F:oxidoreductase activity"/>
    <property type="evidence" value="ECO:0007669"/>
    <property type="project" value="UniProtKB-KW"/>
</dbReference>
<dbReference type="SUPFAM" id="SSF51735">
    <property type="entry name" value="NAD(P)-binding Rossmann-fold domains"/>
    <property type="match status" value="1"/>
</dbReference>
<evidence type="ECO:0000313" key="3">
    <source>
        <dbReference type="EMBL" id="GIE99373.1"/>
    </source>
</evidence>
<dbReference type="Pfam" id="PF00106">
    <property type="entry name" value="adh_short"/>
    <property type="match status" value="1"/>
</dbReference>
<dbReference type="RefSeq" id="WP_203786353.1">
    <property type="nucleotide sequence ID" value="NZ_BOMV01000071.1"/>
</dbReference>
<dbReference type="EMBL" id="BOMV01000071">
    <property type="protein sequence ID" value="GIE99373.1"/>
    <property type="molecule type" value="Genomic_DNA"/>
</dbReference>
<comment type="caution">
    <text evidence="3">The sequence shown here is derived from an EMBL/GenBank/DDBJ whole genome shotgun (WGS) entry which is preliminary data.</text>
</comment>